<dbReference type="EMBL" id="BQNB010017627">
    <property type="protein sequence ID" value="GJT65383.1"/>
    <property type="molecule type" value="Genomic_DNA"/>
</dbReference>
<evidence type="ECO:0000313" key="4">
    <source>
        <dbReference type="Proteomes" id="UP001151760"/>
    </source>
</evidence>
<evidence type="ECO:0000259" key="2">
    <source>
        <dbReference type="Pfam" id="PF03732"/>
    </source>
</evidence>
<feature type="region of interest" description="Disordered" evidence="1">
    <location>
        <begin position="456"/>
        <end position="487"/>
    </location>
</feature>
<comment type="caution">
    <text evidence="3">The sequence shown here is derived from an EMBL/GenBank/DDBJ whole genome shotgun (WGS) entry which is preliminary data.</text>
</comment>
<keyword evidence="3" id="KW-0808">Transferase</keyword>
<dbReference type="PANTHER" id="PTHR33240:SF15">
    <property type="entry name" value="GAG-PRO-LIKE PROTEIN"/>
    <property type="match status" value="1"/>
</dbReference>
<organism evidence="3 4">
    <name type="scientific">Tanacetum coccineum</name>
    <dbReference type="NCBI Taxonomy" id="301880"/>
    <lineage>
        <taxon>Eukaryota</taxon>
        <taxon>Viridiplantae</taxon>
        <taxon>Streptophyta</taxon>
        <taxon>Embryophyta</taxon>
        <taxon>Tracheophyta</taxon>
        <taxon>Spermatophyta</taxon>
        <taxon>Magnoliopsida</taxon>
        <taxon>eudicotyledons</taxon>
        <taxon>Gunneridae</taxon>
        <taxon>Pentapetalae</taxon>
        <taxon>asterids</taxon>
        <taxon>campanulids</taxon>
        <taxon>Asterales</taxon>
        <taxon>Asteraceae</taxon>
        <taxon>Asteroideae</taxon>
        <taxon>Anthemideae</taxon>
        <taxon>Anthemidinae</taxon>
        <taxon>Tanacetum</taxon>
    </lineage>
</organism>
<feature type="domain" description="Retrotransposon gag" evidence="2">
    <location>
        <begin position="53"/>
        <end position="133"/>
    </location>
</feature>
<dbReference type="InterPro" id="IPR043128">
    <property type="entry name" value="Rev_trsase/Diguanyl_cyclase"/>
</dbReference>
<gene>
    <name evidence="3" type="ORF">Tco_1016863</name>
</gene>
<keyword evidence="3" id="KW-0695">RNA-directed DNA polymerase</keyword>
<dbReference type="InterPro" id="IPR043502">
    <property type="entry name" value="DNA/RNA_pol_sf"/>
</dbReference>
<protein>
    <submittedName>
        <fullName evidence="3">Reverse transcriptase domain-containing protein</fullName>
    </submittedName>
</protein>
<evidence type="ECO:0000256" key="1">
    <source>
        <dbReference type="SAM" id="MobiDB-lite"/>
    </source>
</evidence>
<dbReference type="Gene3D" id="3.30.70.270">
    <property type="match status" value="1"/>
</dbReference>
<reference evidence="3" key="1">
    <citation type="journal article" date="2022" name="Int. J. Mol. Sci.">
        <title>Draft Genome of Tanacetum Coccineum: Genomic Comparison of Closely Related Tanacetum-Family Plants.</title>
        <authorList>
            <person name="Yamashiro T."/>
            <person name="Shiraishi A."/>
            <person name="Nakayama K."/>
            <person name="Satake H."/>
        </authorList>
    </citation>
    <scope>NUCLEOTIDE SEQUENCE</scope>
</reference>
<dbReference type="Proteomes" id="UP001151760">
    <property type="component" value="Unassembled WGS sequence"/>
</dbReference>
<dbReference type="SUPFAM" id="SSF56672">
    <property type="entry name" value="DNA/RNA polymerases"/>
    <property type="match status" value="1"/>
</dbReference>
<feature type="region of interest" description="Disordered" evidence="1">
    <location>
        <begin position="165"/>
        <end position="194"/>
    </location>
</feature>
<keyword evidence="3" id="KW-0548">Nucleotidyltransferase</keyword>
<dbReference type="InterPro" id="IPR005162">
    <property type="entry name" value="Retrotrans_gag_dom"/>
</dbReference>
<proteinExistence type="predicted"/>
<dbReference type="PANTHER" id="PTHR33240">
    <property type="entry name" value="OS08G0508500 PROTEIN"/>
    <property type="match status" value="1"/>
</dbReference>
<reference evidence="3" key="2">
    <citation type="submission" date="2022-01" db="EMBL/GenBank/DDBJ databases">
        <authorList>
            <person name="Yamashiro T."/>
            <person name="Shiraishi A."/>
            <person name="Satake H."/>
            <person name="Nakayama K."/>
        </authorList>
    </citation>
    <scope>NUCLEOTIDE SEQUENCE</scope>
</reference>
<sequence length="600" mass="68376">MTNPKDKGKAVTTDDLSKPFKEVLKCPFTKRIIEFSAPGHRLPKNVKVYDGTDGKARAWFDKLPPGSIDNWGDLQEKFLNRFTMLKACAKDPTEISKIIRKANETLSNFKERWVSESNAIPSVPELMQISSFMSSHKCPELSKRFSNSIPKTVDEMLKRVGASQWIQKNDHPHKNYNTHRRPDHRPSNSLQGNHTPYVAPHRPQETFPQPKEYIDNRVVLTLESLAIRISIGVWQAKSPDRKRKTTTIDENWMNVPIVFPPIRAKDLSDEAIIEEAESEGYLVHRIHVDEGPSIKIMYEYCFNMLHLTIRSRFTETHTMVSGFSEEQVKALDKIELDVCFGGDGLCRREIMKFTVISAPSPYNIILGHPGLKQLRAIPSTIHEMIKFPTLWGFATLVSQIAIVLECRRVGKKQMVEPPKEKIKPQENASLTEGVLVNPAHPDQLVTIELSSIPQRQPVSYTSQSEEKGVLRRKKPGDNPRGGRVAKNWNSQTSKIPYVDLKPCVSKESRWNLEEVQMAEEDEEKKAFYTDQGTFCYTKMPFGLKNTGATYQSKSERQMIADIAKTFDNLGRINMKLNPKKYSFGVKEGKLLVYMVTSEGI</sequence>
<accession>A0ABQ5FPV9</accession>
<evidence type="ECO:0000313" key="3">
    <source>
        <dbReference type="EMBL" id="GJT65383.1"/>
    </source>
</evidence>
<name>A0ABQ5FPV9_9ASTR</name>
<dbReference type="Pfam" id="PF03732">
    <property type="entry name" value="Retrotrans_gag"/>
    <property type="match status" value="1"/>
</dbReference>
<dbReference type="GO" id="GO:0003964">
    <property type="term" value="F:RNA-directed DNA polymerase activity"/>
    <property type="evidence" value="ECO:0007669"/>
    <property type="project" value="UniProtKB-KW"/>
</dbReference>
<dbReference type="Gene3D" id="3.10.10.10">
    <property type="entry name" value="HIV Type 1 Reverse Transcriptase, subunit A, domain 1"/>
    <property type="match status" value="1"/>
</dbReference>
<keyword evidence="4" id="KW-1185">Reference proteome</keyword>
<feature type="compositionally biased region" description="Basic residues" evidence="1">
    <location>
        <begin position="174"/>
        <end position="183"/>
    </location>
</feature>